<organism evidence="1 2">
    <name type="scientific">Discostella pseudostelligera</name>
    <dbReference type="NCBI Taxonomy" id="259834"/>
    <lineage>
        <taxon>Eukaryota</taxon>
        <taxon>Sar</taxon>
        <taxon>Stramenopiles</taxon>
        <taxon>Ochrophyta</taxon>
        <taxon>Bacillariophyta</taxon>
        <taxon>Coscinodiscophyceae</taxon>
        <taxon>Thalassiosirophycidae</taxon>
        <taxon>Stephanodiscales</taxon>
        <taxon>Stephanodiscaceae</taxon>
        <taxon>Discostella</taxon>
    </lineage>
</organism>
<name>A0ABD3MVI6_9STRA</name>
<dbReference type="Gene3D" id="3.40.50.1110">
    <property type="entry name" value="SGNH hydrolase"/>
    <property type="match status" value="1"/>
</dbReference>
<dbReference type="InterPro" id="IPR036514">
    <property type="entry name" value="SGNH_hydro_sf"/>
</dbReference>
<dbReference type="PANTHER" id="PTHR14209">
    <property type="entry name" value="ISOAMYL ACETATE-HYDROLYZING ESTERASE 1"/>
    <property type="match status" value="1"/>
</dbReference>
<dbReference type="InterPro" id="IPR045136">
    <property type="entry name" value="Iah1-like"/>
</dbReference>
<dbReference type="Proteomes" id="UP001530293">
    <property type="component" value="Unassembled WGS sequence"/>
</dbReference>
<keyword evidence="2" id="KW-1185">Reference proteome</keyword>
<gene>
    <name evidence="1" type="ORF">ACHAWU_007311</name>
</gene>
<evidence type="ECO:0000313" key="1">
    <source>
        <dbReference type="EMBL" id="KAL3767833.1"/>
    </source>
</evidence>
<dbReference type="InterPro" id="IPR001087">
    <property type="entry name" value="GDSL"/>
</dbReference>
<reference evidence="1 2" key="1">
    <citation type="submission" date="2024-10" db="EMBL/GenBank/DDBJ databases">
        <title>Updated reference genomes for cyclostephanoid diatoms.</title>
        <authorList>
            <person name="Roberts W.R."/>
            <person name="Alverson A.J."/>
        </authorList>
    </citation>
    <scope>NUCLEOTIDE SEQUENCE [LARGE SCALE GENOMIC DNA]</scope>
    <source>
        <strain evidence="1 2">AJA232-27</strain>
    </source>
</reference>
<dbReference type="AlphaFoldDB" id="A0ABD3MVI6"/>
<dbReference type="Pfam" id="PF00657">
    <property type="entry name" value="Lipase_GDSL"/>
    <property type="match status" value="1"/>
</dbReference>
<sequence>MEMMVPQPPAITIPPVPSHIYLHHTTLSARPKLILLGDSITELGSSHSQGWVTSLAIRYNRRMDVINRGMNGYNSRWGLAALPLILEEILGAPSHQDDTVVSDECLEKDVIENNDAECEMNANNDQSSSTDKKEMTQHPQYAFLIGYGANDSCLPDGGCSRHHVALDEYASNLTKMIHLIQTWNAYSFSGNKKIAVALLTPPPCDTEKQKGNRDNDKVTRLYAEACRQVASDMGIPVVDAWNGMQLPTIVQSEQQSSTKSSSSFSNNQQWKIDYLSDGLHLTPMGNYRLYELVIEVLDRSMVDGDGNLGMGLAVTNLPRSYPDHSTIDATEPETSFMACAF</sequence>
<proteinExistence type="predicted"/>
<comment type="caution">
    <text evidence="1">The sequence shown here is derived from an EMBL/GenBank/DDBJ whole genome shotgun (WGS) entry which is preliminary data.</text>
</comment>
<evidence type="ECO:0008006" key="3">
    <source>
        <dbReference type="Google" id="ProtNLM"/>
    </source>
</evidence>
<dbReference type="EMBL" id="JALLBG020000072">
    <property type="protein sequence ID" value="KAL3767833.1"/>
    <property type="molecule type" value="Genomic_DNA"/>
</dbReference>
<protein>
    <recommendedName>
        <fullName evidence="3">SGNH hydrolase-type esterase domain-containing protein</fullName>
    </recommendedName>
</protein>
<dbReference type="SUPFAM" id="SSF52266">
    <property type="entry name" value="SGNH hydrolase"/>
    <property type="match status" value="1"/>
</dbReference>
<accession>A0ABD3MVI6</accession>
<evidence type="ECO:0000313" key="2">
    <source>
        <dbReference type="Proteomes" id="UP001530293"/>
    </source>
</evidence>
<dbReference type="PANTHER" id="PTHR14209:SF19">
    <property type="entry name" value="ISOAMYL ACETATE-HYDROLYZING ESTERASE 1 HOMOLOG"/>
    <property type="match status" value="1"/>
</dbReference>